<dbReference type="AlphaFoldDB" id="A0A5C3E4Y4"/>
<organism evidence="2 3">
    <name type="scientific">Ustilago trichophora</name>
    <dbReference type="NCBI Taxonomy" id="86804"/>
    <lineage>
        <taxon>Eukaryota</taxon>
        <taxon>Fungi</taxon>
        <taxon>Dikarya</taxon>
        <taxon>Basidiomycota</taxon>
        <taxon>Ustilaginomycotina</taxon>
        <taxon>Ustilaginomycetes</taxon>
        <taxon>Ustilaginales</taxon>
        <taxon>Ustilaginaceae</taxon>
        <taxon>Ustilago</taxon>
    </lineage>
</organism>
<dbReference type="Proteomes" id="UP000324022">
    <property type="component" value="Unassembled WGS sequence"/>
</dbReference>
<name>A0A5C3E4Y4_9BASI</name>
<accession>A0A5C3E4Y4</accession>
<evidence type="ECO:0000256" key="1">
    <source>
        <dbReference type="SAM" id="MobiDB-lite"/>
    </source>
</evidence>
<gene>
    <name evidence="2" type="ORF">UTRI_10075</name>
</gene>
<dbReference type="OrthoDB" id="2556251at2759"/>
<dbReference type="EMBL" id="OOIN01000008">
    <property type="protein sequence ID" value="SPO24646.1"/>
    <property type="molecule type" value="Genomic_DNA"/>
</dbReference>
<protein>
    <submittedName>
        <fullName evidence="2">Uncharacterized protein</fullName>
    </submittedName>
</protein>
<sequence length="463" mass="51273">MSSRRGTARATRRSRSQLEALVSEREHLCQDLTQLRQEWERMKSLTRIYRYALQILDFADAAANTDGTRATASGSSGSGWSMKLSAPYEEGMLIKLFSAPPTFRHMLGELLGSLETVDYFDSNLLIQDSGITHLWLLESFASTFDALYKPIVAVQTQCLVNPRGLLECVPRLLSPDLFPDCGLSSQAVFAENKSVSICGEATFVPPHISFCSVGELHTTVNGWKLFVSWAATEKNRTIMQTWHLRHLEWDEALDLMRELEEPLINYLSPGQTIYIAAGRVSMTLAADIGGVYTIRVANPAVTEWQHIVCAHSSAVEGYLYVLSTEGSDTLAEAMRRMEFERDLWREALPGLPDSRRDGTVTRTEVKSFLEQMSHDIALLRGIVEARQTDDAVFTISASSVEDARSSGAGGRISETSAATAPPPELPPQGQQQGLDVVVITSRAAAKRKIELLLDDDEDKDAER</sequence>
<evidence type="ECO:0000313" key="2">
    <source>
        <dbReference type="EMBL" id="SPO24646.1"/>
    </source>
</evidence>
<proteinExistence type="predicted"/>
<keyword evidence="3" id="KW-1185">Reference proteome</keyword>
<reference evidence="2 3" key="1">
    <citation type="submission" date="2018-03" db="EMBL/GenBank/DDBJ databases">
        <authorList>
            <person name="Guldener U."/>
        </authorList>
    </citation>
    <scope>NUCLEOTIDE SEQUENCE [LARGE SCALE GENOMIC DNA]</scope>
    <source>
        <strain evidence="2 3">NBRC100155</strain>
    </source>
</reference>
<evidence type="ECO:0000313" key="3">
    <source>
        <dbReference type="Proteomes" id="UP000324022"/>
    </source>
</evidence>
<feature type="region of interest" description="Disordered" evidence="1">
    <location>
        <begin position="403"/>
        <end position="435"/>
    </location>
</feature>